<dbReference type="Gramene" id="OBART09G10780.1">
    <property type="protein sequence ID" value="OBART09G10780.1"/>
    <property type="gene ID" value="OBART09G10780"/>
</dbReference>
<dbReference type="EnsemblPlants" id="OBART09G10780.1">
    <property type="protein sequence ID" value="OBART09G10780.1"/>
    <property type="gene ID" value="OBART09G10780"/>
</dbReference>
<reference evidence="1" key="2">
    <citation type="submission" date="2015-03" db="UniProtKB">
        <authorList>
            <consortium name="EnsemblPlants"/>
        </authorList>
    </citation>
    <scope>IDENTIFICATION</scope>
</reference>
<dbReference type="Proteomes" id="UP000026960">
    <property type="component" value="Chromosome 9"/>
</dbReference>
<reference evidence="1" key="1">
    <citation type="journal article" date="2009" name="Rice">
        <title>De Novo Next Generation Sequencing of Plant Genomes.</title>
        <authorList>
            <person name="Rounsley S."/>
            <person name="Marri P.R."/>
            <person name="Yu Y."/>
            <person name="He R."/>
            <person name="Sisneros N."/>
            <person name="Goicoechea J.L."/>
            <person name="Lee S.J."/>
            <person name="Angelova A."/>
            <person name="Kudrna D."/>
            <person name="Luo M."/>
            <person name="Affourtit J."/>
            <person name="Desany B."/>
            <person name="Knight J."/>
            <person name="Niazi F."/>
            <person name="Egholm M."/>
            <person name="Wing R.A."/>
        </authorList>
    </citation>
    <scope>NUCLEOTIDE SEQUENCE [LARGE SCALE GENOMIC DNA]</scope>
    <source>
        <strain evidence="1">cv. IRGC 105608</strain>
    </source>
</reference>
<dbReference type="HOGENOM" id="CLU_2561967_0_0_1"/>
<evidence type="ECO:0000313" key="2">
    <source>
        <dbReference type="Proteomes" id="UP000026960"/>
    </source>
</evidence>
<dbReference type="AlphaFoldDB" id="A0A0D3H708"/>
<protein>
    <submittedName>
        <fullName evidence="1">Uncharacterized protein</fullName>
    </submittedName>
</protein>
<dbReference type="PaxDb" id="65489-OBART09G10780.1"/>
<accession>A0A0D3H708</accession>
<evidence type="ECO:0000313" key="1">
    <source>
        <dbReference type="EnsemblPlants" id="OBART09G10780.1"/>
    </source>
</evidence>
<proteinExistence type="predicted"/>
<keyword evidence="2" id="KW-1185">Reference proteome</keyword>
<organism evidence="1">
    <name type="scientific">Oryza barthii</name>
    <dbReference type="NCBI Taxonomy" id="65489"/>
    <lineage>
        <taxon>Eukaryota</taxon>
        <taxon>Viridiplantae</taxon>
        <taxon>Streptophyta</taxon>
        <taxon>Embryophyta</taxon>
        <taxon>Tracheophyta</taxon>
        <taxon>Spermatophyta</taxon>
        <taxon>Magnoliopsida</taxon>
        <taxon>Liliopsida</taxon>
        <taxon>Poales</taxon>
        <taxon>Poaceae</taxon>
        <taxon>BOP clade</taxon>
        <taxon>Oryzoideae</taxon>
        <taxon>Oryzeae</taxon>
        <taxon>Oryzinae</taxon>
        <taxon>Oryza</taxon>
    </lineage>
</organism>
<name>A0A0D3H708_9ORYZ</name>
<sequence length="82" mass="8837">MAMGRIALMGRNVWFFPGLFADSPVESVAVGAHGETPSTRPHEIGCNCKGLCPPGAHESARRQVLQVGPTWQIPHITFPPFA</sequence>